<comment type="caution">
    <text evidence="2">The sequence shown here is derived from an EMBL/GenBank/DDBJ whole genome shotgun (WGS) entry which is preliminary data.</text>
</comment>
<dbReference type="EMBL" id="JFHR01000003">
    <property type="protein sequence ID" value="KEQ55096.1"/>
    <property type="molecule type" value="Genomic_DNA"/>
</dbReference>
<reference evidence="2 3" key="1">
    <citation type="submission" date="2014-02" db="EMBL/GenBank/DDBJ databases">
        <title>Whole genome sequence of Sphingobium chlorophenolicum NBRC 16172.</title>
        <authorList>
            <person name="Gan H.M."/>
            <person name="Gan H.Y."/>
            <person name="Chew T.H."/>
            <person name="Savka M.A."/>
        </authorList>
    </citation>
    <scope>NUCLEOTIDE SEQUENCE [LARGE SCALE GENOMIC DNA]</scope>
    <source>
        <strain evidence="2 3">NBRC 16172</strain>
    </source>
</reference>
<evidence type="ECO:0000313" key="2">
    <source>
        <dbReference type="EMBL" id="KEQ55096.1"/>
    </source>
</evidence>
<accession>A0A081RIS3</accession>
<protein>
    <submittedName>
        <fullName evidence="2">Uncharacterized protein</fullName>
    </submittedName>
</protein>
<dbReference type="Proteomes" id="UP000028411">
    <property type="component" value="Unassembled WGS sequence"/>
</dbReference>
<evidence type="ECO:0000313" key="3">
    <source>
        <dbReference type="Proteomes" id="UP000028411"/>
    </source>
</evidence>
<keyword evidence="1" id="KW-0472">Membrane</keyword>
<dbReference type="PATRIC" id="fig|46429.4.peg.630"/>
<dbReference type="RefSeq" id="WP_037447284.1">
    <property type="nucleotide sequence ID" value="NZ_JFHR01000003.1"/>
</dbReference>
<evidence type="ECO:0000256" key="1">
    <source>
        <dbReference type="SAM" id="Phobius"/>
    </source>
</evidence>
<dbReference type="AlphaFoldDB" id="A0A081RIS3"/>
<keyword evidence="1" id="KW-1133">Transmembrane helix</keyword>
<gene>
    <name evidence="2" type="ORF">BV95_00645</name>
</gene>
<name>A0A081RIS3_SPHCR</name>
<keyword evidence="1" id="KW-0812">Transmembrane</keyword>
<proteinExistence type="predicted"/>
<feature type="transmembrane region" description="Helical" evidence="1">
    <location>
        <begin position="84"/>
        <end position="105"/>
    </location>
</feature>
<dbReference type="OrthoDB" id="7466597at2"/>
<sequence>MGIDDRDYMRDRYRKRQGLDPGATQWNDRKARVELNRFGFRKSVPLGSASWISGGSKGSWFEARNRGHDYQRGRWRPRPRFTPAPYWQALGVGVAIALVLAAWAGQGQIKRATSSLFASIVGTNTGFPESGTVAVSSSVDLRTVRSHLTIQGAADNSIVQLLDPATAKNRLSVYVRAFERVTVPAPLGQYRVRFIHGREWADSRTFFGRGTLHDEVAGVMLFTRRVGHTLDLRLGADSNLVVRRIAAKPASIQ</sequence>
<organism evidence="2 3">
    <name type="scientific">Sphingobium chlorophenolicum</name>
    <dbReference type="NCBI Taxonomy" id="46429"/>
    <lineage>
        <taxon>Bacteria</taxon>
        <taxon>Pseudomonadati</taxon>
        <taxon>Pseudomonadota</taxon>
        <taxon>Alphaproteobacteria</taxon>
        <taxon>Sphingomonadales</taxon>
        <taxon>Sphingomonadaceae</taxon>
        <taxon>Sphingobium</taxon>
    </lineage>
</organism>
<dbReference type="eggNOG" id="ENOG5030PU0">
    <property type="taxonomic scope" value="Bacteria"/>
</dbReference>